<dbReference type="InterPro" id="IPR038718">
    <property type="entry name" value="SNF2-like_sf"/>
</dbReference>
<keyword evidence="2" id="KW-0378">Hydrolase</keyword>
<dbReference type="EMBL" id="BMXA01000002">
    <property type="protein sequence ID" value="GHA04853.1"/>
    <property type="molecule type" value="Genomic_DNA"/>
</dbReference>
<dbReference type="CDD" id="cd18011">
    <property type="entry name" value="DEXDc_RapA"/>
    <property type="match status" value="1"/>
</dbReference>
<dbReference type="GO" id="GO:0004386">
    <property type="term" value="F:helicase activity"/>
    <property type="evidence" value="ECO:0007669"/>
    <property type="project" value="UniProtKB-KW"/>
</dbReference>
<dbReference type="AlphaFoldDB" id="A0A918RLX3"/>
<proteinExistence type="predicted"/>
<gene>
    <name evidence="7" type="ORF">GCM10008090_12920</name>
</gene>
<reference evidence="7" key="2">
    <citation type="submission" date="2020-09" db="EMBL/GenBank/DDBJ databases">
        <authorList>
            <person name="Sun Q."/>
            <person name="Kim S."/>
        </authorList>
    </citation>
    <scope>NUCLEOTIDE SEQUENCE</scope>
    <source>
        <strain evidence="7">KCTC 12711</strain>
    </source>
</reference>
<dbReference type="PANTHER" id="PTHR45766">
    <property type="entry name" value="DNA ANNEALING HELICASE AND ENDONUCLEASE ZRANB3 FAMILY MEMBER"/>
    <property type="match status" value="1"/>
</dbReference>
<accession>A0A918RLX3</accession>
<feature type="domain" description="Helicase C-terminal" evidence="6">
    <location>
        <begin position="671"/>
        <end position="868"/>
    </location>
</feature>
<dbReference type="Pfam" id="PF00176">
    <property type="entry name" value="SNF2-rel_dom"/>
    <property type="match status" value="1"/>
</dbReference>
<dbReference type="InterPro" id="IPR000330">
    <property type="entry name" value="SNF2_N"/>
</dbReference>
<keyword evidence="4" id="KW-0067">ATP-binding</keyword>
<evidence type="ECO:0000259" key="5">
    <source>
        <dbReference type="PROSITE" id="PS51192"/>
    </source>
</evidence>
<dbReference type="GO" id="GO:0005524">
    <property type="term" value="F:ATP binding"/>
    <property type="evidence" value="ECO:0007669"/>
    <property type="project" value="UniProtKB-KW"/>
</dbReference>
<keyword evidence="8" id="KW-1185">Reference proteome</keyword>
<dbReference type="InterPro" id="IPR049730">
    <property type="entry name" value="SNF2/RAD54-like_C"/>
</dbReference>
<dbReference type="Gene3D" id="3.40.50.10810">
    <property type="entry name" value="Tandem AAA-ATPase domain"/>
    <property type="match status" value="1"/>
</dbReference>
<dbReference type="CDD" id="cd18793">
    <property type="entry name" value="SF2_C_SNF"/>
    <property type="match status" value="1"/>
</dbReference>
<name>A0A918RLX3_9GAMM</name>
<evidence type="ECO:0000259" key="6">
    <source>
        <dbReference type="PROSITE" id="PS51194"/>
    </source>
</evidence>
<dbReference type="Proteomes" id="UP000614811">
    <property type="component" value="Unassembled WGS sequence"/>
</dbReference>
<dbReference type="Pfam" id="PF00271">
    <property type="entry name" value="Helicase_C"/>
    <property type="match status" value="1"/>
</dbReference>
<dbReference type="InterPro" id="IPR027417">
    <property type="entry name" value="P-loop_NTPase"/>
</dbReference>
<dbReference type="PANTHER" id="PTHR45766:SF6">
    <property type="entry name" value="SWI_SNF-RELATED MATRIX-ASSOCIATED ACTIN-DEPENDENT REGULATOR OF CHROMATIN SUBFAMILY A-LIKE PROTEIN 1"/>
    <property type="match status" value="1"/>
</dbReference>
<reference evidence="7" key="1">
    <citation type="journal article" date="2014" name="Int. J. Syst. Evol. Microbiol.">
        <title>Complete genome sequence of Corynebacterium casei LMG S-19264T (=DSM 44701T), isolated from a smear-ripened cheese.</title>
        <authorList>
            <consortium name="US DOE Joint Genome Institute (JGI-PGF)"/>
            <person name="Walter F."/>
            <person name="Albersmeier A."/>
            <person name="Kalinowski J."/>
            <person name="Ruckert C."/>
        </authorList>
    </citation>
    <scope>NUCLEOTIDE SEQUENCE</scope>
    <source>
        <strain evidence="7">KCTC 12711</strain>
    </source>
</reference>
<dbReference type="InterPro" id="IPR057342">
    <property type="entry name" value="DEXDc_RapA"/>
</dbReference>
<dbReference type="GO" id="GO:0016787">
    <property type="term" value="F:hydrolase activity"/>
    <property type="evidence" value="ECO:0007669"/>
    <property type="project" value="UniProtKB-KW"/>
</dbReference>
<dbReference type="Gene3D" id="3.40.50.300">
    <property type="entry name" value="P-loop containing nucleotide triphosphate hydrolases"/>
    <property type="match status" value="1"/>
</dbReference>
<evidence type="ECO:0000313" key="7">
    <source>
        <dbReference type="EMBL" id="GHA04853.1"/>
    </source>
</evidence>
<dbReference type="PROSITE" id="PS51192">
    <property type="entry name" value="HELICASE_ATP_BIND_1"/>
    <property type="match status" value="1"/>
</dbReference>
<sequence length="1093" mass="123395">MLLDNKNNGYVGDELKKRSFEENKLAVLSSLFTLYGFASLKKELSKLQETRLFLTDWQSELSLQSIIGNEQELRLINRLDQKRIAAECARWLKKEGLKARVHVKASKHRQAGPNLIHLQSTDGSFAVHGSATLSPSGLGDVRSDSLQMNTGISDTETTKQLMTWFDGIWADETSARNIKDELIEKLDFIAADQPANFIYFLTLYNIFKDFLEDIDEENIIKSKTGFKDTIVWNKLYKFQKDGVLGAIDKLEKHNGCIIADSVGLGKTFEALAVIKYYELRNDRVLVLCPKKLRDNWTVYTINDKRNLLANDRFNYDVLNHTDLSRTKGLSGEINLETLNWGNYDLIVIDESHNFRNNPNKADGKTRYERLLDDIIRSGVKTKVLMLSATPVNNRMNDLKNQVAFITEGRDDAFVDSGIKNIDSTLRLAQKQFNQWAKEPAESRTTATLLDSMSFDYFKLLDIVTIARSRKHIEKYYGTADIGKFPKRLPPKNVYADIDLSDEFPPLKDVNKTIRRLSLAGYSPLKFVRNDLKAEYARRYDKAVGGGKGVFKQLDREESLIHLMRVNLLKRMESSIHSFTLTATKLANQVESLLAKIDAHESDELFELNIEEIEDVELNAPEFEPYMLGNKTKVLIQDMDLIRFRQELEADRVLLDSIIDDAKKVTAARDAKLELLKQEIKSKVHAPLNPDNKKVIIFTAFADTAQYLYAHLVEWAQKELGIHSALITGGGTNKTTLAGVGSDLNNLLTAFSPVSKERNKVAPDAVGEIDLLIATDCISEGQNLQDCDTLINYDIHWNPVRIIQRFGRVDRLGSKNTQIQLVHFWPNMELDEYINLEARVSGRMVLLDISATGEENVIDENATEMNDLEYRRKQLQQLKDTVVDLEDMPGGVSITDLTLNDFRMDLSDYMNKDHRSNMAKLEQAPYGLYSVVPLDEDLKNDGITQGVVFCLKNIRQGVDAVPVDDNYPLAPYFLVYVSDNAVVELNFTQSKKVLDLLKRQAFIHSEVETDCVEVINSKTNSGRDLEHYQHLLAIAVDSIAGKSEEKGVESLFTKGGTVLTATSSQGIEDFAVVSYLILVESAAAGSGKREASQA</sequence>
<feature type="domain" description="Helicase ATP-binding" evidence="5">
    <location>
        <begin position="247"/>
        <end position="408"/>
    </location>
</feature>
<dbReference type="GO" id="GO:0031297">
    <property type="term" value="P:replication fork processing"/>
    <property type="evidence" value="ECO:0007669"/>
    <property type="project" value="TreeGrafter"/>
</dbReference>
<evidence type="ECO:0000256" key="3">
    <source>
        <dbReference type="ARBA" id="ARBA00022806"/>
    </source>
</evidence>
<evidence type="ECO:0000313" key="8">
    <source>
        <dbReference type="Proteomes" id="UP000614811"/>
    </source>
</evidence>
<dbReference type="SMART" id="SM00487">
    <property type="entry name" value="DEXDc"/>
    <property type="match status" value="1"/>
</dbReference>
<protein>
    <submittedName>
        <fullName evidence="7">Helicase</fullName>
    </submittedName>
</protein>
<evidence type="ECO:0000256" key="1">
    <source>
        <dbReference type="ARBA" id="ARBA00022741"/>
    </source>
</evidence>
<evidence type="ECO:0000256" key="4">
    <source>
        <dbReference type="ARBA" id="ARBA00022840"/>
    </source>
</evidence>
<dbReference type="SUPFAM" id="SSF52540">
    <property type="entry name" value="P-loop containing nucleoside triphosphate hydrolases"/>
    <property type="match status" value="1"/>
</dbReference>
<dbReference type="InterPro" id="IPR001650">
    <property type="entry name" value="Helicase_C-like"/>
</dbReference>
<dbReference type="RefSeq" id="WP_189399219.1">
    <property type="nucleotide sequence ID" value="NZ_BMXA01000002.1"/>
</dbReference>
<keyword evidence="1" id="KW-0547">Nucleotide-binding</keyword>
<organism evidence="7 8">
    <name type="scientific">Arenicella chitinivorans</name>
    <dbReference type="NCBI Taxonomy" id="1329800"/>
    <lineage>
        <taxon>Bacteria</taxon>
        <taxon>Pseudomonadati</taxon>
        <taxon>Pseudomonadota</taxon>
        <taxon>Gammaproteobacteria</taxon>
        <taxon>Arenicellales</taxon>
        <taxon>Arenicellaceae</taxon>
        <taxon>Arenicella</taxon>
    </lineage>
</organism>
<dbReference type="SMART" id="SM00490">
    <property type="entry name" value="HELICc"/>
    <property type="match status" value="1"/>
</dbReference>
<evidence type="ECO:0000256" key="2">
    <source>
        <dbReference type="ARBA" id="ARBA00022801"/>
    </source>
</evidence>
<comment type="caution">
    <text evidence="7">The sequence shown here is derived from an EMBL/GenBank/DDBJ whole genome shotgun (WGS) entry which is preliminary data.</text>
</comment>
<dbReference type="PROSITE" id="PS51194">
    <property type="entry name" value="HELICASE_CTER"/>
    <property type="match status" value="1"/>
</dbReference>
<dbReference type="GO" id="GO:0006281">
    <property type="term" value="P:DNA repair"/>
    <property type="evidence" value="ECO:0007669"/>
    <property type="project" value="TreeGrafter"/>
</dbReference>
<keyword evidence="3 7" id="KW-0347">Helicase</keyword>
<dbReference type="InterPro" id="IPR014001">
    <property type="entry name" value="Helicase_ATP-bd"/>
</dbReference>